<name>A0A935UFG9_9PROT</name>
<dbReference type="InterPro" id="IPR036188">
    <property type="entry name" value="FAD/NAD-bd_sf"/>
</dbReference>
<dbReference type="Gene3D" id="3.50.50.60">
    <property type="entry name" value="FAD/NAD(P)-binding domain"/>
    <property type="match status" value="1"/>
</dbReference>
<gene>
    <name evidence="7" type="ORF">IPJ27_09610</name>
</gene>
<evidence type="ECO:0000256" key="3">
    <source>
        <dbReference type="ARBA" id="ARBA00022827"/>
    </source>
</evidence>
<keyword evidence="2" id="KW-0285">Flavoprotein</keyword>
<evidence type="ECO:0000256" key="1">
    <source>
        <dbReference type="ARBA" id="ARBA00001974"/>
    </source>
</evidence>
<accession>A0A935UFG9</accession>
<evidence type="ECO:0000256" key="2">
    <source>
        <dbReference type="ARBA" id="ARBA00022630"/>
    </source>
</evidence>
<dbReference type="Proteomes" id="UP000697998">
    <property type="component" value="Unassembled WGS sequence"/>
</dbReference>
<dbReference type="EMBL" id="JADJMH010000006">
    <property type="protein sequence ID" value="MBK7674991.1"/>
    <property type="molecule type" value="Genomic_DNA"/>
</dbReference>
<protein>
    <submittedName>
        <fullName evidence="7">NAD(P)/FAD-dependent oxidoreductase</fullName>
    </submittedName>
</protein>
<dbReference type="GO" id="GO:0047545">
    <property type="term" value="F:(S)-2-hydroxyglutarate dehydrogenase activity"/>
    <property type="evidence" value="ECO:0007669"/>
    <property type="project" value="TreeGrafter"/>
</dbReference>
<evidence type="ECO:0000256" key="5">
    <source>
        <dbReference type="ARBA" id="ARBA00037941"/>
    </source>
</evidence>
<comment type="cofactor">
    <cofactor evidence="1">
        <name>FAD</name>
        <dbReference type="ChEBI" id="CHEBI:57692"/>
    </cofactor>
</comment>
<evidence type="ECO:0000259" key="6">
    <source>
        <dbReference type="Pfam" id="PF01266"/>
    </source>
</evidence>
<reference evidence="7 8" key="1">
    <citation type="submission" date="2020-10" db="EMBL/GenBank/DDBJ databases">
        <title>Connecting structure to function with the recovery of over 1000 high-quality activated sludge metagenome-assembled genomes encoding full-length rRNA genes using long-read sequencing.</title>
        <authorList>
            <person name="Singleton C.M."/>
            <person name="Petriglieri F."/>
            <person name="Kristensen J.M."/>
            <person name="Kirkegaard R.H."/>
            <person name="Michaelsen T.Y."/>
            <person name="Andersen M.H."/>
            <person name="Karst S.M."/>
            <person name="Dueholm M.S."/>
            <person name="Nielsen P.H."/>
            <person name="Albertsen M."/>
        </authorList>
    </citation>
    <scope>NUCLEOTIDE SEQUENCE [LARGE SCALE GENOMIC DNA]</scope>
    <source>
        <strain evidence="7">EsbW_18-Q3-R4-48_BATAC.285</strain>
    </source>
</reference>
<keyword evidence="4" id="KW-0560">Oxidoreductase</keyword>
<dbReference type="PANTHER" id="PTHR43104:SF4">
    <property type="entry name" value="L-2-HYDROXYGLUTARATE DEHYDROGENASE, MITOCHONDRIAL"/>
    <property type="match status" value="1"/>
</dbReference>
<comment type="similarity">
    <text evidence="5">Belongs to the L2HGDH family.</text>
</comment>
<proteinExistence type="inferred from homology"/>
<comment type="caution">
    <text evidence="7">The sequence shown here is derived from an EMBL/GenBank/DDBJ whole genome shotgun (WGS) entry which is preliminary data.</text>
</comment>
<organism evidence="7 8">
    <name type="scientific">Candidatus Accumulibacter proximus</name>
    <dbReference type="NCBI Taxonomy" id="2954385"/>
    <lineage>
        <taxon>Bacteria</taxon>
        <taxon>Pseudomonadati</taxon>
        <taxon>Pseudomonadota</taxon>
        <taxon>Betaproteobacteria</taxon>
        <taxon>Candidatus Accumulibacter</taxon>
    </lineage>
</organism>
<evidence type="ECO:0000313" key="8">
    <source>
        <dbReference type="Proteomes" id="UP000697998"/>
    </source>
</evidence>
<dbReference type="InterPro" id="IPR006076">
    <property type="entry name" value="FAD-dep_OxRdtase"/>
</dbReference>
<keyword evidence="3" id="KW-0274">FAD</keyword>
<dbReference type="Gene3D" id="3.30.9.10">
    <property type="entry name" value="D-Amino Acid Oxidase, subunit A, domain 2"/>
    <property type="match status" value="1"/>
</dbReference>
<dbReference type="Pfam" id="PF01266">
    <property type="entry name" value="DAO"/>
    <property type="match status" value="1"/>
</dbReference>
<dbReference type="AlphaFoldDB" id="A0A935UFG9"/>
<dbReference type="PANTHER" id="PTHR43104">
    <property type="entry name" value="L-2-HYDROXYGLUTARATE DEHYDROGENASE, MITOCHONDRIAL"/>
    <property type="match status" value="1"/>
</dbReference>
<evidence type="ECO:0000256" key="4">
    <source>
        <dbReference type="ARBA" id="ARBA00023002"/>
    </source>
</evidence>
<dbReference type="SUPFAM" id="SSF51905">
    <property type="entry name" value="FAD/NAD(P)-binding domain"/>
    <property type="match status" value="1"/>
</dbReference>
<sequence length="369" mass="39563">MSFSVDAVVIGAGVVGLACARRLTMAGLETVLLERERHFGQGISSRNSEVIHAGLYYRPGSLKAKLCRMGRERLYDYCKSRHVNHRRVGKWVVASSTGQLVALEQIASRAKANGCDEVSMIDGDYAASLEPELRCVAALSSPSTGIIDSHGLMTAFLGDFENAGGVLALCSSVESGEVGDNAIALNVHGDESSTISARFIINAAGLDAPMVAERIAGVPNHLIPRRCFAKGSYFTLSGKSPFQRLIYPVPESGGLGVHLTLDLQGQARFGPDVEWIETPDYTVDSGKTERFLQAIKTYWPRCDKSRLQPGYAGVRPKLGTPAKFADDFVIQSSENHGIGGLVNLFGIESPGLTSCLAIADEVISRMGID</sequence>
<feature type="domain" description="FAD dependent oxidoreductase" evidence="6">
    <location>
        <begin position="6"/>
        <end position="363"/>
    </location>
</feature>
<evidence type="ECO:0000313" key="7">
    <source>
        <dbReference type="EMBL" id="MBK7674991.1"/>
    </source>
</evidence>